<dbReference type="PANTHER" id="PTHR23131:SF0">
    <property type="entry name" value="ENDORIBONUCLEASE LACTB2"/>
    <property type="match status" value="1"/>
</dbReference>
<feature type="signal peptide" evidence="5">
    <location>
        <begin position="1"/>
        <end position="26"/>
    </location>
</feature>
<dbReference type="InterPro" id="IPR050662">
    <property type="entry name" value="Sec-metab_biosynth-thioest"/>
</dbReference>
<dbReference type="RefSeq" id="XP_008614611.1">
    <property type="nucleotide sequence ID" value="XM_008616389.1"/>
</dbReference>
<dbReference type="AlphaFoldDB" id="T0RHU7"/>
<dbReference type="Gene3D" id="3.60.15.10">
    <property type="entry name" value="Ribonuclease Z/Hydroxyacylglutathione hydrolase-like"/>
    <property type="match status" value="1"/>
</dbReference>
<dbReference type="PANTHER" id="PTHR23131">
    <property type="entry name" value="ENDORIBONUCLEASE LACTB2"/>
    <property type="match status" value="1"/>
</dbReference>
<dbReference type="Pfam" id="PF00753">
    <property type="entry name" value="Lactamase_B"/>
    <property type="match status" value="1"/>
</dbReference>
<dbReference type="GeneID" id="19951128"/>
<evidence type="ECO:0000256" key="2">
    <source>
        <dbReference type="ARBA" id="ARBA00022723"/>
    </source>
</evidence>
<dbReference type="FunFam" id="3.60.15.10:FF:000041">
    <property type="entry name" value="Metallo-beta-lactamase domain protein"/>
    <property type="match status" value="1"/>
</dbReference>
<dbReference type="InterPro" id="IPR047921">
    <property type="entry name" value="LACTB2-like_MBL-fold"/>
</dbReference>
<dbReference type="InterPro" id="IPR001279">
    <property type="entry name" value="Metallo-B-lactamas"/>
</dbReference>
<evidence type="ECO:0000256" key="3">
    <source>
        <dbReference type="ARBA" id="ARBA00022801"/>
    </source>
</evidence>
<dbReference type="OrthoDB" id="17458at2759"/>
<keyword evidence="4" id="KW-0862">Zinc</keyword>
<evidence type="ECO:0000256" key="1">
    <source>
        <dbReference type="ARBA" id="ARBA00006759"/>
    </source>
</evidence>
<proteinExistence type="inferred from homology"/>
<dbReference type="SMART" id="SM00849">
    <property type="entry name" value="Lactamase_B"/>
    <property type="match status" value="1"/>
</dbReference>
<keyword evidence="2" id="KW-0479">Metal-binding</keyword>
<dbReference type="CDD" id="cd07722">
    <property type="entry name" value="LACTB2-like_MBL-fold"/>
    <property type="match status" value="1"/>
</dbReference>
<dbReference type="InParanoid" id="T0RHU7"/>
<name>T0RHU7_SAPDV</name>
<protein>
    <recommendedName>
        <fullName evidence="6">Metallo-beta-lactamase domain-containing protein</fullName>
    </recommendedName>
</protein>
<evidence type="ECO:0000259" key="6">
    <source>
        <dbReference type="SMART" id="SM00849"/>
    </source>
</evidence>
<dbReference type="OMA" id="GDHVMAW"/>
<accession>T0RHU7</accession>
<gene>
    <name evidence="7" type="ORF">SDRG_10401</name>
</gene>
<dbReference type="Pfam" id="PF17778">
    <property type="entry name" value="WHD_BLACT"/>
    <property type="match status" value="1"/>
</dbReference>
<dbReference type="Proteomes" id="UP000030762">
    <property type="component" value="Unassembled WGS sequence"/>
</dbReference>
<feature type="domain" description="Metallo-beta-lactamase" evidence="6">
    <location>
        <begin position="82"/>
        <end position="259"/>
    </location>
</feature>
<comment type="similarity">
    <text evidence="1">Belongs to the metallo-beta-lactamase superfamily. Glyoxalase II family.</text>
</comment>
<dbReference type="GO" id="GO:0046872">
    <property type="term" value="F:metal ion binding"/>
    <property type="evidence" value="ECO:0007669"/>
    <property type="project" value="UniProtKB-KW"/>
</dbReference>
<dbReference type="STRING" id="1156394.T0RHU7"/>
<dbReference type="InterPro" id="IPR036388">
    <property type="entry name" value="WH-like_DNA-bd_sf"/>
</dbReference>
<organism evidence="7 8">
    <name type="scientific">Saprolegnia diclina (strain VS20)</name>
    <dbReference type="NCBI Taxonomy" id="1156394"/>
    <lineage>
        <taxon>Eukaryota</taxon>
        <taxon>Sar</taxon>
        <taxon>Stramenopiles</taxon>
        <taxon>Oomycota</taxon>
        <taxon>Saprolegniomycetes</taxon>
        <taxon>Saprolegniales</taxon>
        <taxon>Saprolegniaceae</taxon>
        <taxon>Saprolegnia</taxon>
    </lineage>
</organism>
<evidence type="ECO:0000313" key="8">
    <source>
        <dbReference type="Proteomes" id="UP000030762"/>
    </source>
</evidence>
<keyword evidence="8" id="KW-1185">Reference proteome</keyword>
<feature type="chain" id="PRO_5004570734" description="Metallo-beta-lactamase domain-containing protein" evidence="5">
    <location>
        <begin position="27"/>
        <end position="355"/>
    </location>
</feature>
<dbReference type="GO" id="GO:0016787">
    <property type="term" value="F:hydrolase activity"/>
    <property type="evidence" value="ECO:0007669"/>
    <property type="project" value="UniProtKB-KW"/>
</dbReference>
<evidence type="ECO:0000313" key="7">
    <source>
        <dbReference type="EMBL" id="EQC31883.1"/>
    </source>
</evidence>
<evidence type="ECO:0000256" key="4">
    <source>
        <dbReference type="ARBA" id="ARBA00022833"/>
    </source>
</evidence>
<evidence type="ECO:0000256" key="5">
    <source>
        <dbReference type="SAM" id="SignalP"/>
    </source>
</evidence>
<dbReference type="Gene3D" id="1.10.10.10">
    <property type="entry name" value="Winged helix-like DNA-binding domain superfamily/Winged helix DNA-binding domain"/>
    <property type="match status" value="1"/>
</dbReference>
<reference evidence="7 8" key="1">
    <citation type="submission" date="2012-04" db="EMBL/GenBank/DDBJ databases">
        <title>The Genome Sequence of Saprolegnia declina VS20.</title>
        <authorList>
            <consortium name="The Broad Institute Genome Sequencing Platform"/>
            <person name="Russ C."/>
            <person name="Nusbaum C."/>
            <person name="Tyler B."/>
            <person name="van West P."/>
            <person name="Dieguez-Uribeondo J."/>
            <person name="de Bruijn I."/>
            <person name="Tripathy S."/>
            <person name="Jiang R."/>
            <person name="Young S.K."/>
            <person name="Zeng Q."/>
            <person name="Gargeya S."/>
            <person name="Fitzgerald M."/>
            <person name="Haas B."/>
            <person name="Abouelleil A."/>
            <person name="Alvarado L."/>
            <person name="Arachchi H.M."/>
            <person name="Berlin A."/>
            <person name="Chapman S.B."/>
            <person name="Goldberg J."/>
            <person name="Griggs A."/>
            <person name="Gujja S."/>
            <person name="Hansen M."/>
            <person name="Howarth C."/>
            <person name="Imamovic A."/>
            <person name="Larimer J."/>
            <person name="McCowen C."/>
            <person name="Montmayeur A."/>
            <person name="Murphy C."/>
            <person name="Neiman D."/>
            <person name="Pearson M."/>
            <person name="Priest M."/>
            <person name="Roberts A."/>
            <person name="Saif S."/>
            <person name="Shea T."/>
            <person name="Sisk P."/>
            <person name="Sykes S."/>
            <person name="Wortman J."/>
            <person name="Nusbaum C."/>
            <person name="Birren B."/>
        </authorList>
    </citation>
    <scope>NUCLEOTIDE SEQUENCE [LARGE SCALE GENOMIC DNA]</scope>
    <source>
        <strain evidence="7 8">VS20</strain>
    </source>
</reference>
<sequence>MDVRAGVAVGGLLVALFWQRQRLCAAAVHSHVYVKLRARAMAWLVAISGSSPTLTRLAPVEQLSPNVLRVLGLNPGRMTLQGTNTYVVGTGPARILIDTGDGSAAYLELLLTALAAHGVKTVSDIVLTHAHFDHIGGLWQLQARFPEARVWKMLTYTPSSCECSSHVSNAYAIDGLQIHDLATLLADNSALTTDGATLRPLYTPGHTNDHVCFVLDDDAIFTGDCVLGEGTCTFQSLSEYMTSLRALRACNPTRLYPGHGPVVEKAIDTIDMYLSHRQKREVEILAVLTSQGPVDVATIVAAMYPSLPYFLSLAAARNVRMHLRKLLDDGQVVQMPSTSWWSRAPLYAIATVPSK</sequence>
<keyword evidence="5" id="KW-0732">Signal</keyword>
<dbReference type="EMBL" id="JH767166">
    <property type="protein sequence ID" value="EQC31883.1"/>
    <property type="molecule type" value="Genomic_DNA"/>
</dbReference>
<dbReference type="InterPro" id="IPR036866">
    <property type="entry name" value="RibonucZ/Hydroxyglut_hydro"/>
</dbReference>
<keyword evidence="3" id="KW-0378">Hydrolase</keyword>
<dbReference type="eggNOG" id="KOG0813">
    <property type="taxonomic scope" value="Eukaryota"/>
</dbReference>
<dbReference type="SUPFAM" id="SSF56281">
    <property type="entry name" value="Metallo-hydrolase/oxidoreductase"/>
    <property type="match status" value="1"/>
</dbReference>
<dbReference type="VEuPathDB" id="FungiDB:SDRG_10401"/>
<dbReference type="InterPro" id="IPR041516">
    <property type="entry name" value="LACTB2_WH"/>
</dbReference>